<name>A0A8J3JC64_9ACTN</name>
<accession>A0A8J3JC64</accession>
<dbReference type="Proteomes" id="UP000601223">
    <property type="component" value="Unassembled WGS sequence"/>
</dbReference>
<organism evidence="2 3">
    <name type="scientific">Catellatospora bangladeshensis</name>
    <dbReference type="NCBI Taxonomy" id="310355"/>
    <lineage>
        <taxon>Bacteria</taxon>
        <taxon>Bacillati</taxon>
        <taxon>Actinomycetota</taxon>
        <taxon>Actinomycetes</taxon>
        <taxon>Micromonosporales</taxon>
        <taxon>Micromonosporaceae</taxon>
        <taxon>Catellatospora</taxon>
    </lineage>
</organism>
<protein>
    <submittedName>
        <fullName evidence="2">Uncharacterized protein</fullName>
    </submittedName>
</protein>
<gene>
    <name evidence="2" type="ORF">Cba03nite_35210</name>
</gene>
<evidence type="ECO:0000313" key="3">
    <source>
        <dbReference type="Proteomes" id="UP000601223"/>
    </source>
</evidence>
<feature type="compositionally biased region" description="Basic residues" evidence="1">
    <location>
        <begin position="31"/>
        <end position="51"/>
    </location>
</feature>
<reference evidence="2 3" key="1">
    <citation type="submission" date="2021-01" db="EMBL/GenBank/DDBJ databases">
        <title>Whole genome shotgun sequence of Catellatospora bangladeshensis NBRC 107357.</title>
        <authorList>
            <person name="Komaki H."/>
            <person name="Tamura T."/>
        </authorList>
    </citation>
    <scope>NUCLEOTIDE SEQUENCE [LARGE SCALE GENOMIC DNA]</scope>
    <source>
        <strain evidence="2 3">NBRC 107357</strain>
    </source>
</reference>
<sequence>MAALLSSDGEDASKYPRHPARRSTPPPASARRVKTTPSRRVKKGTFFYAKR</sequence>
<dbReference type="EMBL" id="BONF01000019">
    <property type="protein sequence ID" value="GIF82172.1"/>
    <property type="molecule type" value="Genomic_DNA"/>
</dbReference>
<keyword evidence="3" id="KW-1185">Reference proteome</keyword>
<proteinExistence type="predicted"/>
<dbReference type="AlphaFoldDB" id="A0A8J3JC64"/>
<comment type="caution">
    <text evidence="2">The sequence shown here is derived from an EMBL/GenBank/DDBJ whole genome shotgun (WGS) entry which is preliminary data.</text>
</comment>
<feature type="region of interest" description="Disordered" evidence="1">
    <location>
        <begin position="1"/>
        <end position="51"/>
    </location>
</feature>
<evidence type="ECO:0000256" key="1">
    <source>
        <dbReference type="SAM" id="MobiDB-lite"/>
    </source>
</evidence>
<evidence type="ECO:0000313" key="2">
    <source>
        <dbReference type="EMBL" id="GIF82172.1"/>
    </source>
</evidence>